<evidence type="ECO:0000313" key="2">
    <source>
        <dbReference type="Proteomes" id="UP000054166"/>
    </source>
</evidence>
<gene>
    <name evidence="1" type="ORF">PILCRDRAFT_176189</name>
</gene>
<dbReference type="EMBL" id="KN832973">
    <property type="protein sequence ID" value="KIM90242.1"/>
    <property type="molecule type" value="Genomic_DNA"/>
</dbReference>
<proteinExistence type="predicted"/>
<keyword evidence="2" id="KW-1185">Reference proteome</keyword>
<accession>A0A0C3CKP7</accession>
<dbReference type="AlphaFoldDB" id="A0A0C3CKP7"/>
<organism evidence="1 2">
    <name type="scientific">Piloderma croceum (strain F 1598)</name>
    <dbReference type="NCBI Taxonomy" id="765440"/>
    <lineage>
        <taxon>Eukaryota</taxon>
        <taxon>Fungi</taxon>
        <taxon>Dikarya</taxon>
        <taxon>Basidiomycota</taxon>
        <taxon>Agaricomycotina</taxon>
        <taxon>Agaricomycetes</taxon>
        <taxon>Agaricomycetidae</taxon>
        <taxon>Atheliales</taxon>
        <taxon>Atheliaceae</taxon>
        <taxon>Piloderma</taxon>
    </lineage>
</organism>
<evidence type="ECO:0000313" key="1">
    <source>
        <dbReference type="EMBL" id="KIM90242.1"/>
    </source>
</evidence>
<dbReference type="Proteomes" id="UP000054166">
    <property type="component" value="Unassembled WGS sequence"/>
</dbReference>
<reference evidence="2" key="2">
    <citation type="submission" date="2015-01" db="EMBL/GenBank/DDBJ databases">
        <title>Evolutionary Origins and Diversification of the Mycorrhizal Mutualists.</title>
        <authorList>
            <consortium name="DOE Joint Genome Institute"/>
            <consortium name="Mycorrhizal Genomics Consortium"/>
            <person name="Kohler A."/>
            <person name="Kuo A."/>
            <person name="Nagy L.G."/>
            <person name="Floudas D."/>
            <person name="Copeland A."/>
            <person name="Barry K.W."/>
            <person name="Cichocki N."/>
            <person name="Veneault-Fourrey C."/>
            <person name="LaButti K."/>
            <person name="Lindquist E.A."/>
            <person name="Lipzen A."/>
            <person name="Lundell T."/>
            <person name="Morin E."/>
            <person name="Murat C."/>
            <person name="Riley R."/>
            <person name="Ohm R."/>
            <person name="Sun H."/>
            <person name="Tunlid A."/>
            <person name="Henrissat B."/>
            <person name="Grigoriev I.V."/>
            <person name="Hibbett D.S."/>
            <person name="Martin F."/>
        </authorList>
    </citation>
    <scope>NUCLEOTIDE SEQUENCE [LARGE SCALE GENOMIC DNA]</scope>
    <source>
        <strain evidence="2">F 1598</strain>
    </source>
</reference>
<dbReference type="InParanoid" id="A0A0C3CKP7"/>
<sequence>MTRFPDQHPISRRVLVHPNPACTRGSSCHMQNRPTCRRLCSDAPGTLEALSQYLAGILAARNIPWNLVNDDQYQFTGPPRTTYSTGTQTRAFHGLSFALTARYSIILIQ</sequence>
<protein>
    <submittedName>
        <fullName evidence="1">Uncharacterized protein</fullName>
    </submittedName>
</protein>
<name>A0A0C3CKP7_PILCF</name>
<reference evidence="1 2" key="1">
    <citation type="submission" date="2014-04" db="EMBL/GenBank/DDBJ databases">
        <authorList>
            <consortium name="DOE Joint Genome Institute"/>
            <person name="Kuo A."/>
            <person name="Tarkka M."/>
            <person name="Buscot F."/>
            <person name="Kohler A."/>
            <person name="Nagy L.G."/>
            <person name="Floudas D."/>
            <person name="Copeland A."/>
            <person name="Barry K.W."/>
            <person name="Cichocki N."/>
            <person name="Veneault-Fourrey C."/>
            <person name="LaButti K."/>
            <person name="Lindquist E.A."/>
            <person name="Lipzen A."/>
            <person name="Lundell T."/>
            <person name="Morin E."/>
            <person name="Murat C."/>
            <person name="Sun H."/>
            <person name="Tunlid A."/>
            <person name="Henrissat B."/>
            <person name="Grigoriev I.V."/>
            <person name="Hibbett D.S."/>
            <person name="Martin F."/>
            <person name="Nordberg H.P."/>
            <person name="Cantor M.N."/>
            <person name="Hua S.X."/>
        </authorList>
    </citation>
    <scope>NUCLEOTIDE SEQUENCE [LARGE SCALE GENOMIC DNA]</scope>
    <source>
        <strain evidence="1 2">F 1598</strain>
    </source>
</reference>
<dbReference type="HOGENOM" id="CLU_2184937_0_0_1"/>